<organism evidence="2 3">
    <name type="scientific">Sphaerisporangium flaviroseum</name>
    <dbReference type="NCBI Taxonomy" id="509199"/>
    <lineage>
        <taxon>Bacteria</taxon>
        <taxon>Bacillati</taxon>
        <taxon>Actinomycetota</taxon>
        <taxon>Actinomycetes</taxon>
        <taxon>Streptosporangiales</taxon>
        <taxon>Streptosporangiaceae</taxon>
        <taxon>Sphaerisporangium</taxon>
    </lineage>
</organism>
<dbReference type="Proteomes" id="UP001500888">
    <property type="component" value="Unassembled WGS sequence"/>
</dbReference>
<feature type="region of interest" description="Disordered" evidence="1">
    <location>
        <begin position="1"/>
        <end position="26"/>
    </location>
</feature>
<proteinExistence type="predicted"/>
<dbReference type="RefSeq" id="WP_344952045.1">
    <property type="nucleotide sequence ID" value="NZ_BAAAZR010000052.1"/>
</dbReference>
<reference evidence="3" key="1">
    <citation type="journal article" date="2019" name="Int. J. Syst. Evol. Microbiol.">
        <title>The Global Catalogue of Microorganisms (GCM) 10K type strain sequencing project: providing services to taxonomists for standard genome sequencing and annotation.</title>
        <authorList>
            <consortium name="The Broad Institute Genomics Platform"/>
            <consortium name="The Broad Institute Genome Sequencing Center for Infectious Disease"/>
            <person name="Wu L."/>
            <person name="Ma J."/>
        </authorList>
    </citation>
    <scope>NUCLEOTIDE SEQUENCE [LARGE SCALE GENOMIC DNA]</scope>
    <source>
        <strain evidence="3">JCM 16908</strain>
    </source>
</reference>
<keyword evidence="3" id="KW-1185">Reference proteome</keyword>
<gene>
    <name evidence="2" type="ORF">GCM10022226_75190</name>
</gene>
<accession>A0ABP7JEX1</accession>
<evidence type="ECO:0000256" key="1">
    <source>
        <dbReference type="SAM" id="MobiDB-lite"/>
    </source>
</evidence>
<dbReference type="PANTHER" id="PTHR42815">
    <property type="entry name" value="FAD-BINDING, PUTATIVE (AFU_ORTHOLOGUE AFUA_6G07600)-RELATED"/>
    <property type="match status" value="1"/>
</dbReference>
<dbReference type="SUPFAM" id="SSF50475">
    <property type="entry name" value="FMN-binding split barrel"/>
    <property type="match status" value="1"/>
</dbReference>
<dbReference type="PANTHER" id="PTHR42815:SF2">
    <property type="entry name" value="FAD-BINDING, PUTATIVE (AFU_ORTHOLOGUE AFUA_6G07600)-RELATED"/>
    <property type="match status" value="1"/>
</dbReference>
<name>A0ABP7JEX1_9ACTN</name>
<dbReference type="InterPro" id="IPR012349">
    <property type="entry name" value="Split_barrel_FMN-bd"/>
</dbReference>
<comment type="caution">
    <text evidence="2">The sequence shown here is derived from an EMBL/GenBank/DDBJ whole genome shotgun (WGS) entry which is preliminary data.</text>
</comment>
<evidence type="ECO:0000313" key="3">
    <source>
        <dbReference type="Proteomes" id="UP001500888"/>
    </source>
</evidence>
<protein>
    <submittedName>
        <fullName evidence="2">Pyridoxamine 5'-phosphate oxidase family protein</fullName>
    </submittedName>
</protein>
<dbReference type="EMBL" id="BAAAZR010000052">
    <property type="protein sequence ID" value="GAA3841669.1"/>
    <property type="molecule type" value="Genomic_DNA"/>
</dbReference>
<sequence>MRHPGESLLQHRAGITRPFGSARTRPEIPPVAADFLRAQRMLVIGSPDRDGRVWAGTLTGSEGFADPRDDQLISIGALPGGPFAGLFEESHDIGILAIEPATRRRMRVNGRAHRDGGRLVVRTEQVYSNCPKYIQKREPVPLPGGDAGEEGEIVRGEALTSVQREWIRTADTFFIATHAAGLGTDVSHRGGNPGFVQVVDERRLAWPEYPGNFMFMTLGNLQLNPACGLLFLDWESGHGLHLTGRAAITGNGVGFELDEVVEVPGEVPLRWRFMESSPHNPPVKIPGEPSTVGVARTYTD</sequence>
<dbReference type="Gene3D" id="2.30.110.10">
    <property type="entry name" value="Electron Transport, Fmn-binding Protein, Chain A"/>
    <property type="match status" value="1"/>
</dbReference>
<evidence type="ECO:0000313" key="2">
    <source>
        <dbReference type="EMBL" id="GAA3841669.1"/>
    </source>
</evidence>